<accession>V5RJA7</accession>
<evidence type="ECO:0000313" key="1">
    <source>
        <dbReference type="EMBL" id="AHB36191.1"/>
    </source>
</evidence>
<evidence type="ECO:0000313" key="2">
    <source>
        <dbReference type="Proteomes" id="UP000018550"/>
    </source>
</evidence>
<protein>
    <submittedName>
        <fullName evidence="1">Uncharacterized protein</fullName>
    </submittedName>
</protein>
<dbReference type="STRING" id="1276258.SAPIS_v1c03450"/>
<dbReference type="Proteomes" id="UP000018550">
    <property type="component" value="Chromosome"/>
</dbReference>
<dbReference type="RefSeq" id="WP_023789125.1">
    <property type="nucleotide sequence ID" value="NC_022998.1"/>
</dbReference>
<keyword evidence="2" id="KW-1185">Reference proteome</keyword>
<reference evidence="1 2" key="1">
    <citation type="journal article" date="2014" name="Genome Announc.">
        <title>Complete Genome Sequence of Spiroplasma apis B31T (ATCC 33834), a Bacterium Associated with May Disease of Honeybees (Apis mellifera).</title>
        <authorList>
            <person name="Ku C."/>
            <person name="Lo W.S."/>
            <person name="Chen L.L."/>
            <person name="Kuo C.H."/>
        </authorList>
    </citation>
    <scope>NUCLEOTIDE SEQUENCE [LARGE SCALE GENOMIC DNA]</scope>
    <source>
        <strain evidence="1">B31</strain>
    </source>
</reference>
<name>V5RJA7_SPIAP</name>
<dbReference type="PATRIC" id="fig|1276258.3.peg.342"/>
<sequence length="254" mass="30315">MEKNINTYENLSSSYIFLHLLTTNNKTNPIPLTLDFLNEPQTRIEKKYDLLLLDAIKNVCFKKVSKAINEDFENSFILKGLLYIIKKQTVNIFEKHFEGLDLIAEFVRLKAACKLFTNQIRYDPNLWLTIDKKERHNLHNKKNKDNFDWNMALLLLDFDILKDMGIVFIEKEKQVLKDLLEIKMIDSFEDTNERLMNNQGSYLPIKMFLLEKELLTKEKNLTRKRKKMDKIIFSTFMQMICLFIRKNIKKAYLN</sequence>
<organism evidence="1 2">
    <name type="scientific">Spiroplasma apis B31</name>
    <dbReference type="NCBI Taxonomy" id="1276258"/>
    <lineage>
        <taxon>Bacteria</taxon>
        <taxon>Bacillati</taxon>
        <taxon>Mycoplasmatota</taxon>
        <taxon>Mollicutes</taxon>
        <taxon>Entomoplasmatales</taxon>
        <taxon>Spiroplasmataceae</taxon>
        <taxon>Spiroplasma</taxon>
    </lineage>
</organism>
<dbReference type="KEGG" id="sapi:SAPIS_v1c03450"/>
<proteinExistence type="predicted"/>
<gene>
    <name evidence="1" type="ORF">SAPIS_v1c03450</name>
</gene>
<dbReference type="HOGENOM" id="CLU_1115218_0_0_14"/>
<dbReference type="OrthoDB" id="388846at2"/>
<dbReference type="AlphaFoldDB" id="V5RJA7"/>
<dbReference type="EMBL" id="CP006682">
    <property type="protein sequence ID" value="AHB36191.1"/>
    <property type="molecule type" value="Genomic_DNA"/>
</dbReference>